<accession>A0A2M8Q715</accession>
<dbReference type="EMBL" id="PGTN01000941">
    <property type="protein sequence ID" value="PJF45589.1"/>
    <property type="molecule type" value="Genomic_DNA"/>
</dbReference>
<evidence type="ECO:0000256" key="1">
    <source>
        <dbReference type="SAM" id="Phobius"/>
    </source>
</evidence>
<keyword evidence="1" id="KW-1133">Transmembrane helix</keyword>
<feature type="non-terminal residue" evidence="2">
    <location>
        <position position="1"/>
    </location>
</feature>
<proteinExistence type="predicted"/>
<protein>
    <submittedName>
        <fullName evidence="2">Carbohydrate ABC transporter permease</fullName>
    </submittedName>
</protein>
<name>A0A2M8Q715_9CHLR</name>
<evidence type="ECO:0000313" key="2">
    <source>
        <dbReference type="EMBL" id="PJF45589.1"/>
    </source>
</evidence>
<comment type="caution">
    <text evidence="2">The sequence shown here is derived from an EMBL/GenBank/DDBJ whole genome shotgun (WGS) entry which is preliminary data.</text>
</comment>
<keyword evidence="1" id="KW-0472">Membrane</keyword>
<sequence length="36" mass="3931">WYMSVLVLIMIVPVIAMAIALERYIARGLLVGAVKG</sequence>
<organism evidence="2 3">
    <name type="scientific">Candidatus Thermofonsia Clade 3 bacterium</name>
    <dbReference type="NCBI Taxonomy" id="2364212"/>
    <lineage>
        <taxon>Bacteria</taxon>
        <taxon>Bacillati</taxon>
        <taxon>Chloroflexota</taxon>
        <taxon>Candidatus Thermofontia</taxon>
        <taxon>Candidatus Thermofonsia Clade 3</taxon>
    </lineage>
</organism>
<gene>
    <name evidence="2" type="ORF">CUN48_18120</name>
</gene>
<evidence type="ECO:0000313" key="3">
    <source>
        <dbReference type="Proteomes" id="UP000230790"/>
    </source>
</evidence>
<dbReference type="Proteomes" id="UP000230790">
    <property type="component" value="Unassembled WGS sequence"/>
</dbReference>
<feature type="transmembrane region" description="Helical" evidence="1">
    <location>
        <begin position="6"/>
        <end position="26"/>
    </location>
</feature>
<keyword evidence="1" id="KW-0812">Transmembrane</keyword>
<reference evidence="2 3" key="1">
    <citation type="submission" date="2017-11" db="EMBL/GenBank/DDBJ databases">
        <title>Evolution of Phototrophy in the Chloroflexi Phylum Driven by Horizontal Gene Transfer.</title>
        <authorList>
            <person name="Ward L.M."/>
            <person name="Hemp J."/>
            <person name="Shih P.M."/>
            <person name="Mcglynn S.E."/>
            <person name="Fischer W."/>
        </authorList>
    </citation>
    <scope>NUCLEOTIDE SEQUENCE [LARGE SCALE GENOMIC DNA]</scope>
    <source>
        <strain evidence="2">JP3_7</strain>
    </source>
</reference>
<dbReference type="AlphaFoldDB" id="A0A2M8Q715"/>